<dbReference type="EMBL" id="NGAF01000015">
    <property type="protein sequence ID" value="OXR42140.1"/>
    <property type="molecule type" value="Genomic_DNA"/>
</dbReference>
<evidence type="ECO:0000256" key="2">
    <source>
        <dbReference type="ARBA" id="ARBA00022692"/>
    </source>
</evidence>
<reference evidence="7 8" key="1">
    <citation type="submission" date="2017-07" db="EMBL/GenBank/DDBJ databases">
        <title>First draft Genome Sequence of Nocardia cerradoensis isolated from human infection.</title>
        <authorList>
            <person name="Carrasco G."/>
        </authorList>
    </citation>
    <scope>NUCLEOTIDE SEQUENCE [LARGE SCALE GENOMIC DNA]</scope>
    <source>
        <strain evidence="7 8">CNM20130759</strain>
    </source>
</reference>
<evidence type="ECO:0000256" key="6">
    <source>
        <dbReference type="SAM" id="Phobius"/>
    </source>
</evidence>
<feature type="transmembrane region" description="Helical" evidence="6">
    <location>
        <begin position="105"/>
        <end position="128"/>
    </location>
</feature>
<dbReference type="Proteomes" id="UP000215506">
    <property type="component" value="Unassembled WGS sequence"/>
</dbReference>
<name>A0A231GZW7_9NOCA</name>
<comment type="subcellular location">
    <subcellularLocation>
        <location evidence="1">Membrane</location>
        <topology evidence="1">Multi-pass membrane protein</topology>
    </subcellularLocation>
</comment>
<comment type="caution">
    <text evidence="7">The sequence shown here is derived from an EMBL/GenBank/DDBJ whole genome shotgun (WGS) entry which is preliminary data.</text>
</comment>
<dbReference type="Pfam" id="PF13520">
    <property type="entry name" value="AA_permease_2"/>
    <property type="match status" value="1"/>
</dbReference>
<dbReference type="InterPro" id="IPR002293">
    <property type="entry name" value="AA/rel_permease1"/>
</dbReference>
<dbReference type="PANTHER" id="PTHR47704">
    <property type="entry name" value="POTASSIUM TRANSPORTER KIMA"/>
    <property type="match status" value="1"/>
</dbReference>
<dbReference type="RefSeq" id="WP_039783706.1">
    <property type="nucleotide sequence ID" value="NZ_JAAXOR010000001.1"/>
</dbReference>
<feature type="transmembrane region" description="Helical" evidence="6">
    <location>
        <begin position="178"/>
        <end position="202"/>
    </location>
</feature>
<sequence>MVSPIDVAKRVVLGRPFRSDRLGETLLPKRLALPIFASDPLSSVAYATQEILLILTLGGLSYLYLTPWVAGGVVVLLAVVALSYRQVVRAYPSGGGSYEVVAENLGAIPGLVVAAALLVDYVMTVAVSVAAGVDNIISAAPALNPHRVLIDIGFIVALTAMNLRGVRESGRAFAVPTYGFVAGVMVMISIGLIETLIGHAPVAESAHYQIHAAHAGLGTAAVAFLALRAFSSGCTALTGAEAISNGVPAFRKPKSLNAARTMTAMGVLAIAMFTGVTALAMITHTRVAENTCDLIGFPGDCRTDAQKTVIAQIAGAVFGDTSPGFYYLMVTTALILILAANTAYNGFPLLTSILAQHRYLPRQLHTRGDRLAYSNGIILLAAVAAGLIYAFDGQTTRLIQLYIVGVFTSFTLCQTGMVRHWNRELVGVTAPAQRQRIHRARAINAFGACFTGVVLVVVMITKFGHGAYLVVIAMPLLVLMMYSIHTHYTSVRAELDIDPDEETTLPGRVHAIVLVSDWHKATQRAVQFARATRPDTLTAITVNVDDSDTRALTQSWESHDVTIPLKVVESPYREITRPVVEYIKRVRGSRPRDVVSVYIPEYVVGHWWENLLHNQSSLRLKARLLFEPGVMVTSVPYQLRSSRNRKPPTVTPSPGQVRRGIVAP</sequence>
<protein>
    <recommendedName>
        <fullName evidence="9">Low-affinity putrescine importer PlaP</fullName>
    </recommendedName>
</protein>
<evidence type="ECO:0000256" key="4">
    <source>
        <dbReference type="ARBA" id="ARBA00023136"/>
    </source>
</evidence>
<feature type="transmembrane region" description="Helical" evidence="6">
    <location>
        <begin position="148"/>
        <end position="166"/>
    </location>
</feature>
<feature type="region of interest" description="Disordered" evidence="5">
    <location>
        <begin position="639"/>
        <end position="664"/>
    </location>
</feature>
<feature type="transmembrane region" description="Helical" evidence="6">
    <location>
        <begin position="442"/>
        <end position="460"/>
    </location>
</feature>
<feature type="transmembrane region" description="Helical" evidence="6">
    <location>
        <begin position="208"/>
        <end position="227"/>
    </location>
</feature>
<keyword evidence="3 6" id="KW-1133">Transmembrane helix</keyword>
<evidence type="ECO:0000256" key="3">
    <source>
        <dbReference type="ARBA" id="ARBA00022989"/>
    </source>
</evidence>
<dbReference type="GO" id="GO:0016020">
    <property type="term" value="C:membrane"/>
    <property type="evidence" value="ECO:0007669"/>
    <property type="project" value="UniProtKB-SubCell"/>
</dbReference>
<dbReference type="GO" id="GO:0022857">
    <property type="term" value="F:transmembrane transporter activity"/>
    <property type="evidence" value="ECO:0007669"/>
    <property type="project" value="InterPro"/>
</dbReference>
<accession>A0A231GZW7</accession>
<proteinExistence type="predicted"/>
<dbReference type="AlphaFoldDB" id="A0A231GZW7"/>
<evidence type="ECO:0000313" key="8">
    <source>
        <dbReference type="Proteomes" id="UP000215506"/>
    </source>
</evidence>
<keyword evidence="4 6" id="KW-0472">Membrane</keyword>
<evidence type="ECO:0008006" key="9">
    <source>
        <dbReference type="Google" id="ProtNLM"/>
    </source>
</evidence>
<feature type="transmembrane region" description="Helical" evidence="6">
    <location>
        <begin position="371"/>
        <end position="391"/>
    </location>
</feature>
<dbReference type="Gene3D" id="1.20.1740.10">
    <property type="entry name" value="Amino acid/polyamine transporter I"/>
    <property type="match status" value="1"/>
</dbReference>
<dbReference type="PANTHER" id="PTHR47704:SF1">
    <property type="entry name" value="POTASSIUM TRANSPORTER KIMA"/>
    <property type="match status" value="1"/>
</dbReference>
<keyword evidence="8" id="KW-1185">Reference proteome</keyword>
<feature type="transmembrane region" description="Helical" evidence="6">
    <location>
        <begin position="325"/>
        <end position="350"/>
    </location>
</feature>
<feature type="transmembrane region" description="Helical" evidence="6">
    <location>
        <begin position="466"/>
        <end position="484"/>
    </location>
</feature>
<organism evidence="7 8">
    <name type="scientific">Nocardia cerradoensis</name>
    <dbReference type="NCBI Taxonomy" id="85688"/>
    <lineage>
        <taxon>Bacteria</taxon>
        <taxon>Bacillati</taxon>
        <taxon>Actinomycetota</taxon>
        <taxon>Actinomycetes</taxon>
        <taxon>Mycobacteriales</taxon>
        <taxon>Nocardiaceae</taxon>
        <taxon>Nocardia</taxon>
    </lineage>
</organism>
<evidence type="ECO:0000256" key="5">
    <source>
        <dbReference type="SAM" id="MobiDB-lite"/>
    </source>
</evidence>
<feature type="transmembrane region" description="Helical" evidence="6">
    <location>
        <begin position="62"/>
        <end position="84"/>
    </location>
</feature>
<dbReference type="InterPro" id="IPR053153">
    <property type="entry name" value="APC_K+_Transporter"/>
</dbReference>
<keyword evidence="2 6" id="KW-0812">Transmembrane</keyword>
<feature type="transmembrane region" description="Helical" evidence="6">
    <location>
        <begin position="261"/>
        <end position="282"/>
    </location>
</feature>
<feature type="transmembrane region" description="Helical" evidence="6">
    <location>
        <begin position="397"/>
        <end position="421"/>
    </location>
</feature>
<gene>
    <name evidence="7" type="ORF">B7C42_05739</name>
</gene>
<evidence type="ECO:0000313" key="7">
    <source>
        <dbReference type="EMBL" id="OXR42140.1"/>
    </source>
</evidence>
<evidence type="ECO:0000256" key="1">
    <source>
        <dbReference type="ARBA" id="ARBA00004141"/>
    </source>
</evidence>